<accession>F4WI02</accession>
<sequence length="90" mass="10164">MAPNEISSIDNVNASCPECNIVATLTPPPYLSRSDCNNMKCTERTMEHCSMKFESLDGTWLQVNRPLRDFDQHAVRTIRPARNSEPSPNL</sequence>
<dbReference type="EMBL" id="GL888170">
    <property type="protein sequence ID" value="EGI66153.1"/>
    <property type="molecule type" value="Genomic_DNA"/>
</dbReference>
<proteinExistence type="predicted"/>
<dbReference type="InParanoid" id="F4WI02"/>
<keyword evidence="2" id="KW-1185">Reference proteome</keyword>
<name>F4WI02_ACREC</name>
<evidence type="ECO:0000313" key="1">
    <source>
        <dbReference type="EMBL" id="EGI66153.1"/>
    </source>
</evidence>
<reference evidence="1" key="1">
    <citation type="submission" date="2011-02" db="EMBL/GenBank/DDBJ databases">
        <title>The genome of the leaf-cutting ant Acromyrmex echinatior suggests key adaptations to social evolution and fungus farming.</title>
        <authorList>
            <person name="Nygaard S."/>
            <person name="Zhang G."/>
        </authorList>
    </citation>
    <scope>NUCLEOTIDE SEQUENCE</scope>
</reference>
<gene>
    <name evidence="1" type="ORF">G5I_05271</name>
</gene>
<dbReference type="AlphaFoldDB" id="F4WI02"/>
<evidence type="ECO:0000313" key="2">
    <source>
        <dbReference type="Proteomes" id="UP000007755"/>
    </source>
</evidence>
<dbReference type="Proteomes" id="UP000007755">
    <property type="component" value="Unassembled WGS sequence"/>
</dbReference>
<protein>
    <submittedName>
        <fullName evidence="1">Uncharacterized protein</fullName>
    </submittedName>
</protein>
<organism evidence="2">
    <name type="scientific">Acromyrmex echinatior</name>
    <name type="common">Panamanian leafcutter ant</name>
    <name type="synonym">Acromyrmex octospinosus echinatior</name>
    <dbReference type="NCBI Taxonomy" id="103372"/>
    <lineage>
        <taxon>Eukaryota</taxon>
        <taxon>Metazoa</taxon>
        <taxon>Ecdysozoa</taxon>
        <taxon>Arthropoda</taxon>
        <taxon>Hexapoda</taxon>
        <taxon>Insecta</taxon>
        <taxon>Pterygota</taxon>
        <taxon>Neoptera</taxon>
        <taxon>Endopterygota</taxon>
        <taxon>Hymenoptera</taxon>
        <taxon>Apocrita</taxon>
        <taxon>Aculeata</taxon>
        <taxon>Formicoidea</taxon>
        <taxon>Formicidae</taxon>
        <taxon>Myrmicinae</taxon>
        <taxon>Acromyrmex</taxon>
    </lineage>
</organism>